<evidence type="ECO:0000256" key="6">
    <source>
        <dbReference type="ARBA" id="ARBA00022679"/>
    </source>
</evidence>
<dbReference type="EMBL" id="KN847319">
    <property type="protein sequence ID" value="KIW57087.1"/>
    <property type="molecule type" value="Genomic_DNA"/>
</dbReference>
<dbReference type="InterPro" id="IPR013651">
    <property type="entry name" value="ATP-grasp_RimK-type"/>
</dbReference>
<feature type="compositionally biased region" description="Polar residues" evidence="15">
    <location>
        <begin position="208"/>
        <end position="230"/>
    </location>
</feature>
<evidence type="ECO:0000256" key="7">
    <source>
        <dbReference type="ARBA" id="ARBA00022741"/>
    </source>
</evidence>
<evidence type="ECO:0000256" key="9">
    <source>
        <dbReference type="ARBA" id="ARBA00022840"/>
    </source>
</evidence>
<dbReference type="Proteomes" id="UP000054342">
    <property type="component" value="Unassembled WGS sequence"/>
</dbReference>
<dbReference type="InterPro" id="IPR029033">
    <property type="entry name" value="His_PPase_superfam"/>
</dbReference>
<dbReference type="EC" id="2.7.4.24" evidence="3 14"/>
<gene>
    <name evidence="18" type="ORF">PV05_05687</name>
</gene>
<comment type="catalytic activity">
    <reaction evidence="11">
        <text>5-diphospho-1D-myo-inositol 1,2,3,4,6-pentakisphosphate + ATP + H(+) = 1,5-bis(diphospho)-1D-myo-inositol 2,3,4,6-tetrakisphosphate + ADP</text>
        <dbReference type="Rhea" id="RHEA:10276"/>
        <dbReference type="ChEBI" id="CHEBI:15378"/>
        <dbReference type="ChEBI" id="CHEBI:30616"/>
        <dbReference type="ChEBI" id="CHEBI:58628"/>
        <dbReference type="ChEBI" id="CHEBI:77983"/>
        <dbReference type="ChEBI" id="CHEBI:456216"/>
        <dbReference type="EC" id="2.7.4.24"/>
    </reaction>
    <physiologicalReaction direction="left-to-right" evidence="11">
        <dbReference type="Rhea" id="RHEA:10277"/>
    </physiologicalReaction>
</comment>
<dbReference type="Pfam" id="PF00328">
    <property type="entry name" value="His_Phos_2"/>
    <property type="match status" value="1"/>
</dbReference>
<dbReference type="PANTHER" id="PTHR12750">
    <property type="entry name" value="DIPHOSPHOINOSITOL PENTAKISPHOSPHATE KINASE"/>
    <property type="match status" value="1"/>
</dbReference>
<feature type="compositionally biased region" description="Low complexity" evidence="15">
    <location>
        <begin position="158"/>
        <end position="173"/>
    </location>
</feature>
<organism evidence="18 19">
    <name type="scientific">Exophiala xenobiotica</name>
    <dbReference type="NCBI Taxonomy" id="348802"/>
    <lineage>
        <taxon>Eukaryota</taxon>
        <taxon>Fungi</taxon>
        <taxon>Dikarya</taxon>
        <taxon>Ascomycota</taxon>
        <taxon>Pezizomycotina</taxon>
        <taxon>Eurotiomycetes</taxon>
        <taxon>Chaetothyriomycetidae</taxon>
        <taxon>Chaetothyriales</taxon>
        <taxon>Herpotrichiellaceae</taxon>
        <taxon>Exophiala</taxon>
    </lineage>
</organism>
<dbReference type="FunFam" id="3.40.50.11950:FF:000002">
    <property type="entry name" value="Inositol hexakisphosphate and diphosphoinositol-pentakisphosphate kinase"/>
    <property type="match status" value="1"/>
</dbReference>
<feature type="compositionally biased region" description="Polar residues" evidence="15">
    <location>
        <begin position="174"/>
        <end position="184"/>
    </location>
</feature>
<name>A0A0D2D422_9EURO</name>
<dbReference type="Pfam" id="PF18086">
    <property type="entry name" value="PPIP5K2_N"/>
    <property type="match status" value="1"/>
</dbReference>
<dbReference type="FunFam" id="3.30.470.20:FF:000036">
    <property type="entry name" value="Inositol hexakisphosphate and diphosphoinositol-pentakisphosphate kinase"/>
    <property type="match status" value="1"/>
</dbReference>
<dbReference type="InterPro" id="IPR000560">
    <property type="entry name" value="His_Pase_clade-2"/>
</dbReference>
<dbReference type="GeneID" id="25327595"/>
<dbReference type="GO" id="GO:0052723">
    <property type="term" value="F:inositol hexakisphosphate 1-kinase activity"/>
    <property type="evidence" value="ECO:0007669"/>
    <property type="project" value="UniProtKB-ARBA"/>
</dbReference>
<feature type="domain" description="ATP-grasp fold RimK-type" evidence="16">
    <location>
        <begin position="459"/>
        <end position="555"/>
    </location>
</feature>
<dbReference type="GO" id="GO:0006020">
    <property type="term" value="P:inositol metabolic process"/>
    <property type="evidence" value="ECO:0007669"/>
    <property type="project" value="TreeGrafter"/>
</dbReference>
<dbReference type="Gene3D" id="3.40.50.1240">
    <property type="entry name" value="Phosphoglycerate mutase-like"/>
    <property type="match status" value="1"/>
</dbReference>
<accession>A0A0D2D422</accession>
<dbReference type="GO" id="GO:0032958">
    <property type="term" value="P:inositol phosphate biosynthetic process"/>
    <property type="evidence" value="ECO:0007669"/>
    <property type="project" value="UniProtKB-ARBA"/>
</dbReference>
<dbReference type="GO" id="GO:0052843">
    <property type="term" value="F:inositol-1-diphosphate-2,3,4,5,6-pentakisphosphate diphosphatase activity"/>
    <property type="evidence" value="ECO:0007669"/>
    <property type="project" value="UniProtKB-ARBA"/>
</dbReference>
<keyword evidence="4 14" id="KW-0963">Cytoplasm</keyword>
<evidence type="ECO:0000259" key="16">
    <source>
        <dbReference type="Pfam" id="PF08443"/>
    </source>
</evidence>
<keyword evidence="10" id="KW-0206">Cytoskeleton</keyword>
<dbReference type="SUPFAM" id="SSF56059">
    <property type="entry name" value="Glutathione synthetase ATP-binding domain-like"/>
    <property type="match status" value="1"/>
</dbReference>
<keyword evidence="9 14" id="KW-0067">ATP-binding</keyword>
<evidence type="ECO:0000256" key="8">
    <source>
        <dbReference type="ARBA" id="ARBA00022777"/>
    </source>
</evidence>
<feature type="region of interest" description="Disordered" evidence="15">
    <location>
        <begin position="1137"/>
        <end position="1162"/>
    </location>
</feature>
<feature type="compositionally biased region" description="Low complexity" evidence="15">
    <location>
        <begin position="643"/>
        <end position="658"/>
    </location>
</feature>
<evidence type="ECO:0000256" key="10">
    <source>
        <dbReference type="ARBA" id="ARBA00023212"/>
    </source>
</evidence>
<feature type="compositionally biased region" description="Polar residues" evidence="15">
    <location>
        <begin position="10"/>
        <end position="27"/>
    </location>
</feature>
<feature type="region of interest" description="Disordered" evidence="15">
    <location>
        <begin position="590"/>
        <end position="611"/>
    </location>
</feature>
<keyword evidence="19" id="KW-1185">Reference proteome</keyword>
<proteinExistence type="inferred from homology"/>
<dbReference type="GO" id="GO:0033857">
    <property type="term" value="F:5-diphosphoinositol pentakisphosphate 1-kinase activity"/>
    <property type="evidence" value="ECO:0007669"/>
    <property type="project" value="TreeGrafter"/>
</dbReference>
<feature type="region of interest" description="Disordered" evidence="15">
    <location>
        <begin position="1417"/>
        <end position="1487"/>
    </location>
</feature>
<feature type="compositionally biased region" description="Polar residues" evidence="15">
    <location>
        <begin position="842"/>
        <end position="855"/>
    </location>
</feature>
<comment type="subcellular location">
    <subcellularLocation>
        <location evidence="1 14">Cytoplasm</location>
        <location evidence="1 14">Cytoskeleton</location>
    </subcellularLocation>
</comment>
<evidence type="ECO:0000256" key="2">
    <source>
        <dbReference type="ARBA" id="ARBA00005609"/>
    </source>
</evidence>
<reference evidence="18 19" key="1">
    <citation type="submission" date="2015-01" db="EMBL/GenBank/DDBJ databases">
        <title>The Genome Sequence of Exophiala xenobiotica CBS118157.</title>
        <authorList>
            <consortium name="The Broad Institute Genomics Platform"/>
            <person name="Cuomo C."/>
            <person name="de Hoog S."/>
            <person name="Gorbushina A."/>
            <person name="Stielow B."/>
            <person name="Teixiera M."/>
            <person name="Abouelleil A."/>
            <person name="Chapman S.B."/>
            <person name="Priest M."/>
            <person name="Young S.K."/>
            <person name="Wortman J."/>
            <person name="Nusbaum C."/>
            <person name="Birren B."/>
        </authorList>
    </citation>
    <scope>NUCLEOTIDE SEQUENCE [LARGE SCALE GENOMIC DNA]</scope>
    <source>
        <strain evidence="18 19">CBS 118157</strain>
    </source>
</reference>
<evidence type="ECO:0000256" key="3">
    <source>
        <dbReference type="ARBA" id="ARBA00012893"/>
    </source>
</evidence>
<dbReference type="SUPFAM" id="SSF53254">
    <property type="entry name" value="Phosphoglycerate mutase-like"/>
    <property type="match status" value="1"/>
</dbReference>
<dbReference type="Pfam" id="PF08443">
    <property type="entry name" value="RimK"/>
    <property type="match status" value="1"/>
</dbReference>
<keyword evidence="5" id="KW-0597">Phosphoprotein</keyword>
<evidence type="ECO:0000256" key="11">
    <source>
        <dbReference type="ARBA" id="ARBA00033696"/>
    </source>
</evidence>
<dbReference type="PANTHER" id="PTHR12750:SF9">
    <property type="entry name" value="INOSITOL HEXAKISPHOSPHATE AND DIPHOSPHOINOSITOL-PENTAKISPHOSPHATE KINASE"/>
    <property type="match status" value="1"/>
</dbReference>
<evidence type="ECO:0000259" key="17">
    <source>
        <dbReference type="Pfam" id="PF18086"/>
    </source>
</evidence>
<dbReference type="InterPro" id="IPR037446">
    <property type="entry name" value="His_Pase_VIP1"/>
</dbReference>
<feature type="region of interest" description="Disordered" evidence="15">
    <location>
        <begin position="1"/>
        <end position="230"/>
    </location>
</feature>
<dbReference type="GO" id="GO:0005856">
    <property type="term" value="C:cytoskeleton"/>
    <property type="evidence" value="ECO:0007669"/>
    <property type="project" value="UniProtKB-SubCell"/>
</dbReference>
<evidence type="ECO:0000313" key="18">
    <source>
        <dbReference type="EMBL" id="KIW57087.1"/>
    </source>
</evidence>
<feature type="compositionally biased region" description="Basic and acidic residues" evidence="15">
    <location>
        <begin position="58"/>
        <end position="70"/>
    </location>
</feature>
<evidence type="ECO:0000256" key="12">
    <source>
        <dbReference type="ARBA" id="ARBA00034629"/>
    </source>
</evidence>
<comment type="function">
    <text evidence="14">Bifunctional inositol kinase that acts in concert with the IP6K kinases to synthesize the diphosphate group-containing inositol pyrophosphates diphosphoinositol pentakisphosphate, PP-InsP5, and bis-diphosphoinositol tetrakisphosphate, (PP)2-InsP4. PP-InsP5 and (PP)2-InsP4, also respectively called InsP7 and InsP8, may regulate a variety of cellular processes, including apoptosis, vesicle trafficking, cytoskeletal dynamics, and exocytosis. Phosphorylates inositol hexakisphosphate (InsP6).</text>
</comment>
<evidence type="ECO:0000256" key="15">
    <source>
        <dbReference type="SAM" id="MobiDB-lite"/>
    </source>
</evidence>
<keyword evidence="8 14" id="KW-0418">Kinase</keyword>
<keyword evidence="6 14" id="KW-0808">Transferase</keyword>
<evidence type="ECO:0000256" key="1">
    <source>
        <dbReference type="ARBA" id="ARBA00004245"/>
    </source>
</evidence>
<feature type="region of interest" description="Disordered" evidence="15">
    <location>
        <begin position="842"/>
        <end position="862"/>
    </location>
</feature>
<dbReference type="InterPro" id="IPR040557">
    <property type="entry name" value="VIP1_N"/>
</dbReference>
<dbReference type="Gene3D" id="3.40.50.11950">
    <property type="match status" value="1"/>
</dbReference>
<dbReference type="GO" id="GO:0005829">
    <property type="term" value="C:cytosol"/>
    <property type="evidence" value="ECO:0007669"/>
    <property type="project" value="TreeGrafter"/>
</dbReference>
<dbReference type="Gene3D" id="3.30.470.20">
    <property type="entry name" value="ATP-grasp fold, B domain"/>
    <property type="match status" value="1"/>
</dbReference>
<dbReference type="GO" id="GO:0005524">
    <property type="term" value="F:ATP binding"/>
    <property type="evidence" value="ECO:0007669"/>
    <property type="project" value="UniProtKB-KW"/>
</dbReference>
<evidence type="ECO:0000313" key="19">
    <source>
        <dbReference type="Proteomes" id="UP000054342"/>
    </source>
</evidence>
<feature type="compositionally biased region" description="Acidic residues" evidence="15">
    <location>
        <begin position="1438"/>
        <end position="1451"/>
    </location>
</feature>
<evidence type="ECO:0000256" key="5">
    <source>
        <dbReference type="ARBA" id="ARBA00022553"/>
    </source>
</evidence>
<dbReference type="RefSeq" id="XP_013317671.1">
    <property type="nucleotide sequence ID" value="XM_013462217.1"/>
</dbReference>
<evidence type="ECO:0000256" key="14">
    <source>
        <dbReference type="RuleBase" id="RU365032"/>
    </source>
</evidence>
<feature type="domain" description="VIP1 N-terminal" evidence="17">
    <location>
        <begin position="236"/>
        <end position="324"/>
    </location>
</feature>
<comment type="catalytic activity">
    <reaction evidence="12">
        <text>1D-myo-inositol hexakisphosphate + ATP = 1-diphospho-1D-myo-inositol 2,3,4,5,6-pentakisphosphate + ADP</text>
        <dbReference type="Rhea" id="RHEA:37459"/>
        <dbReference type="ChEBI" id="CHEBI:30616"/>
        <dbReference type="ChEBI" id="CHEBI:58130"/>
        <dbReference type="ChEBI" id="CHEBI:74946"/>
        <dbReference type="ChEBI" id="CHEBI:456216"/>
        <dbReference type="EC" id="2.7.4.24"/>
    </reaction>
    <physiologicalReaction direction="left-to-right" evidence="12">
        <dbReference type="Rhea" id="RHEA:37460"/>
    </physiologicalReaction>
</comment>
<feature type="compositionally biased region" description="Polar residues" evidence="15">
    <location>
        <begin position="685"/>
        <end position="696"/>
    </location>
</feature>
<comment type="similarity">
    <text evidence="2 14">Belongs to the histidine acid phosphatase family. VIP1 subfamily.</text>
</comment>
<dbReference type="OrthoDB" id="18042at2759"/>
<feature type="compositionally biased region" description="Polar residues" evidence="15">
    <location>
        <begin position="133"/>
        <end position="156"/>
    </location>
</feature>
<feature type="compositionally biased region" description="Polar residues" evidence="15">
    <location>
        <begin position="1476"/>
        <end position="1487"/>
    </location>
</feature>
<evidence type="ECO:0000256" key="13">
    <source>
        <dbReference type="ARBA" id="ARBA00071668"/>
    </source>
</evidence>
<feature type="compositionally biased region" description="Basic and acidic residues" evidence="15">
    <location>
        <begin position="1428"/>
        <end position="1437"/>
    </location>
</feature>
<keyword evidence="7 14" id="KW-0547">Nucleotide-binding</keyword>
<feature type="region of interest" description="Disordered" evidence="15">
    <location>
        <begin position="623"/>
        <end position="713"/>
    </location>
</feature>
<evidence type="ECO:0000256" key="4">
    <source>
        <dbReference type="ARBA" id="ARBA00022490"/>
    </source>
</evidence>
<sequence length="1487" mass="164552">MDQSAPLRRTPTSNSDNALDDTASLTAVHSGASSSTSSRPHFPNGRTPSTHSLLAAHKNPDVRKAAHTETTKASADRSSISMPPPISKPLADRRLSTSLNSPRSQRRSEDDARSPPASLKSLDGDRALFGASPTAQTSTTGYDRTVVTTASTSKAPVSTLSSQVTSPSSATKSDTSIPAGQTLGSIPRPDISETILPNRVPRVPKPRSISSSRRLSGTGPSKNDAASTESKVSMGRIGVCALDVKARSRPSRQILTRLQGDGDFEVIVFGDKAILDEDVENWPICDFLISFFSDGFPLDKAIAYVKLRKPFVVNDLPMQKVLWDRRLCLKILDHMQIPTPRRIEVNRDGGPRLESPELAQHVYNMTGVVLEGPEDGTGGGTPITKSVELTDEGDTIVVDGKSLKKPFVEKPVNGEDHNVIIYFPRSQDGGARRLFRKIGNKSSEYDPNLNVPRSITEPNSSYIYEQFLRTENAEDVKAYTVGPDYCHAETRKSPVVDGLVRRNTHGKELRYVTKLNDAERDIAAKVARAFGQRICGFDMLRTGNASYIIDVNGWSFVKDNEDYYNDCAKILRGMFVSEKFKQENGMLDELPAESSDDLPARRQGTSHSHRSALKTILKSPSMTKLSQHLPHSNRHHSVTAAGSPKSSTMTTPLSSPPSLERHPNALAMPNAAENIESLPPPIVNTAPTSATENESLPSAREQEAPAPMPSSKHSWKLKGFVTVIRHADRTPKQKIKFTAHSQVFADLLKGHHEEVLLKGEAALASVEAAVKIAQRDHLEDPDKLHNLRVALAKKGSQPGTKVQIKPMFRKRRPEEMSANTNVAAHPSSPSVLSISETEPFQISESPLAERSSSISETRDTAQLRRLQTRSDSISGATFSRFSAAENDLVLDKLQLVMKWGGEPTHSARYQSQDLGANMRDDFKLLNREVFNDVRIFTSSEKRVKTSAQIWTAAFLDRQDIAEDFIQVRKDLLDDSNAAKDVMDKVKKKLKHLLREGNVPEAFAWPKDVASPFVVMHNVIDLLKFHRRVMRHNFKKLTTGAAASLAALNGSPDSKDTNKDTVTVASIQSRWCTGEDAELFKERWEKLFTEFCDTEKADPSKISELYDTMKYDALHNKQFLEWVFTPSQSLLDEMAREEGLALSASPPESEHVEGSASPVSKSRQESIVSAAGSLTDKHSFAQKIGLRRQSVLKQPVPAPPLYSWEQGASYFKLFSGPPETKSSLDQRLGRLRELYRYSKILFDYIGPQEYGISDEEKLEIGLLTSLPLLREIVDDLEELQASGDAKSFIYFTKESHIYTLLNCIMEGGIHTKIKRSTIPELDYLSQICFELYEAKDADTAESTYSIRISISPGCHTIDPLDVSLDSKHAIGSAPRRSLTNHQDWKEVISTLKAKFNTVQLPKSFLAVNVSEKHEQEAERRASYLQSEAAKQRHERGEDLEGEWVVNDNEDEGPSGHGVQDVNDNADTEPLSPRDVTATDSNATTTEEQ</sequence>
<protein>
    <recommendedName>
        <fullName evidence="13 14">Inositol hexakisphosphate and diphosphoinositol-pentakisphosphate kinase</fullName>
        <ecNumber evidence="3 14">2.7.4.24</ecNumber>
    </recommendedName>
</protein>